<accession>A0A840HW85</accession>
<dbReference type="Proteomes" id="UP000575068">
    <property type="component" value="Unassembled WGS sequence"/>
</dbReference>
<sequence length="75" mass="8089">MLRFIGIFAASTLILTPFAANASETITYTYDAKGRLIKVVRAGTVNNNVQTIYTHDKANNRKNTTTTGSANTPPA</sequence>
<evidence type="ECO:0000256" key="2">
    <source>
        <dbReference type="SAM" id="SignalP"/>
    </source>
</evidence>
<evidence type="ECO:0000256" key="1">
    <source>
        <dbReference type="SAM" id="MobiDB-lite"/>
    </source>
</evidence>
<evidence type="ECO:0008006" key="5">
    <source>
        <dbReference type="Google" id="ProtNLM"/>
    </source>
</evidence>
<dbReference type="Gene3D" id="2.180.10.10">
    <property type="entry name" value="RHS repeat-associated core"/>
    <property type="match status" value="1"/>
</dbReference>
<comment type="caution">
    <text evidence="3">The sequence shown here is derived from an EMBL/GenBank/DDBJ whole genome shotgun (WGS) entry which is preliminary data.</text>
</comment>
<feature type="compositionally biased region" description="Polar residues" evidence="1">
    <location>
        <begin position="61"/>
        <end position="75"/>
    </location>
</feature>
<gene>
    <name evidence="3" type="ORF">HNQ99_002908</name>
</gene>
<dbReference type="AlphaFoldDB" id="A0A840HW85"/>
<keyword evidence="2" id="KW-0732">Signal</keyword>
<feature type="region of interest" description="Disordered" evidence="1">
    <location>
        <begin position="56"/>
        <end position="75"/>
    </location>
</feature>
<evidence type="ECO:0000313" key="3">
    <source>
        <dbReference type="EMBL" id="MBB4642572.1"/>
    </source>
</evidence>
<reference evidence="3 4" key="1">
    <citation type="submission" date="2020-08" db="EMBL/GenBank/DDBJ databases">
        <title>Genomic Encyclopedia of Type Strains, Phase IV (KMG-IV): sequencing the most valuable type-strain genomes for metagenomic binning, comparative biology and taxonomic classification.</title>
        <authorList>
            <person name="Goeker M."/>
        </authorList>
    </citation>
    <scope>NUCLEOTIDE SEQUENCE [LARGE SCALE GENOMIC DNA]</scope>
    <source>
        <strain evidence="3 4">DSM 7465</strain>
    </source>
</reference>
<name>A0A840HW85_9SPHN</name>
<feature type="signal peptide" evidence="2">
    <location>
        <begin position="1"/>
        <end position="22"/>
    </location>
</feature>
<keyword evidence="4" id="KW-1185">Reference proteome</keyword>
<feature type="chain" id="PRO_5032737862" description="YD repeat-containing protein" evidence="2">
    <location>
        <begin position="23"/>
        <end position="75"/>
    </location>
</feature>
<dbReference type="EMBL" id="JACHOV010000012">
    <property type="protein sequence ID" value="MBB4642572.1"/>
    <property type="molecule type" value="Genomic_DNA"/>
</dbReference>
<protein>
    <recommendedName>
        <fullName evidence="5">YD repeat-containing protein</fullName>
    </recommendedName>
</protein>
<proteinExistence type="predicted"/>
<evidence type="ECO:0000313" key="4">
    <source>
        <dbReference type="Proteomes" id="UP000575068"/>
    </source>
</evidence>
<organism evidence="3 4">
    <name type="scientific">Rhizorhapis suberifaciens</name>
    <name type="common">corky root of lettuce</name>
    <dbReference type="NCBI Taxonomy" id="13656"/>
    <lineage>
        <taxon>Bacteria</taxon>
        <taxon>Pseudomonadati</taxon>
        <taxon>Pseudomonadota</taxon>
        <taxon>Alphaproteobacteria</taxon>
        <taxon>Sphingomonadales</taxon>
        <taxon>Sphingomonadaceae</taxon>
        <taxon>Rhizorhapis</taxon>
    </lineage>
</organism>